<name>A0A8H2W9X2_9AGAM</name>
<gene>
    <name evidence="3" type="ORF">RDB_LOCUS6531</name>
</gene>
<dbReference type="AlphaFoldDB" id="A0A8H2W9X2"/>
<accession>A0A8H2W9X2</accession>
<feature type="signal peptide" evidence="2">
    <location>
        <begin position="1"/>
        <end position="21"/>
    </location>
</feature>
<keyword evidence="2" id="KW-0732">Signal</keyword>
<organism evidence="3 4">
    <name type="scientific">Rhizoctonia solani</name>
    <dbReference type="NCBI Taxonomy" id="456999"/>
    <lineage>
        <taxon>Eukaryota</taxon>
        <taxon>Fungi</taxon>
        <taxon>Dikarya</taxon>
        <taxon>Basidiomycota</taxon>
        <taxon>Agaricomycotina</taxon>
        <taxon>Agaricomycetes</taxon>
        <taxon>Cantharellales</taxon>
        <taxon>Ceratobasidiaceae</taxon>
        <taxon>Rhizoctonia</taxon>
    </lineage>
</organism>
<evidence type="ECO:0000256" key="2">
    <source>
        <dbReference type="SAM" id="SignalP"/>
    </source>
</evidence>
<sequence>MFHSLFSFALFALAASSVVTSSPIMRRRYGETAPITPRTLVPVTLGGVQIGLNDQGGSLDDFFGVGNFAGNLNQVTIIEQQQQLVCRSVDLVRVRQQLAVIQEFAKQIILQQVCEVEIQTVIIQQLNSQFVNFGRNVRRVNGGGITPSFDIVIAQKITEITQVISRGGSLADLNLGFLGSDIGRNSVRIGGSNWSDASSPRSVGDAYKAAKDQQKKEKDMQDASKSTPATSTSNTDSPAASATSASLTETTATSSVTSTAESVSNSAPAPSPTPK</sequence>
<feature type="chain" id="PRO_5034323004" evidence="2">
    <location>
        <begin position="22"/>
        <end position="275"/>
    </location>
</feature>
<feature type="compositionally biased region" description="Low complexity" evidence="1">
    <location>
        <begin position="226"/>
        <end position="267"/>
    </location>
</feature>
<dbReference type="EMBL" id="CAJMWQ010000266">
    <property type="protein sequence ID" value="CAE6349450.1"/>
    <property type="molecule type" value="Genomic_DNA"/>
</dbReference>
<protein>
    <submittedName>
        <fullName evidence="3">Uncharacterized protein</fullName>
    </submittedName>
</protein>
<feature type="compositionally biased region" description="Polar residues" evidence="1">
    <location>
        <begin position="192"/>
        <end position="201"/>
    </location>
</feature>
<reference evidence="3" key="1">
    <citation type="submission" date="2021-01" db="EMBL/GenBank/DDBJ databases">
        <authorList>
            <person name="Kaushik A."/>
        </authorList>
    </citation>
    <scope>NUCLEOTIDE SEQUENCE</scope>
    <source>
        <strain evidence="3">AG1-1B</strain>
    </source>
</reference>
<dbReference type="Proteomes" id="UP000663826">
    <property type="component" value="Unassembled WGS sequence"/>
</dbReference>
<comment type="caution">
    <text evidence="3">The sequence shown here is derived from an EMBL/GenBank/DDBJ whole genome shotgun (WGS) entry which is preliminary data.</text>
</comment>
<feature type="compositionally biased region" description="Basic and acidic residues" evidence="1">
    <location>
        <begin position="208"/>
        <end position="222"/>
    </location>
</feature>
<proteinExistence type="predicted"/>
<evidence type="ECO:0000256" key="1">
    <source>
        <dbReference type="SAM" id="MobiDB-lite"/>
    </source>
</evidence>
<feature type="region of interest" description="Disordered" evidence="1">
    <location>
        <begin position="189"/>
        <end position="275"/>
    </location>
</feature>
<evidence type="ECO:0000313" key="4">
    <source>
        <dbReference type="Proteomes" id="UP000663826"/>
    </source>
</evidence>
<evidence type="ECO:0000313" key="3">
    <source>
        <dbReference type="EMBL" id="CAE6349450.1"/>
    </source>
</evidence>